<evidence type="ECO:0000256" key="7">
    <source>
        <dbReference type="RuleBase" id="RU361180"/>
    </source>
</evidence>
<protein>
    <recommendedName>
        <fullName evidence="4 7">Trehalase</fullName>
        <ecNumber evidence="3 7">3.2.1.28</ecNumber>
    </recommendedName>
    <alternativeName>
        <fullName evidence="7">Alpha-trehalose glucohydrolase</fullName>
    </alternativeName>
</protein>
<comment type="catalytic activity">
    <reaction evidence="1 7">
        <text>alpha,alpha-trehalose + H2O = alpha-D-glucose + beta-D-glucose</text>
        <dbReference type="Rhea" id="RHEA:32675"/>
        <dbReference type="ChEBI" id="CHEBI:15377"/>
        <dbReference type="ChEBI" id="CHEBI:15903"/>
        <dbReference type="ChEBI" id="CHEBI:16551"/>
        <dbReference type="ChEBI" id="CHEBI:17925"/>
        <dbReference type="EC" id="3.2.1.28"/>
    </reaction>
</comment>
<evidence type="ECO:0000313" key="9">
    <source>
        <dbReference type="EMBL" id="CAF3419897.1"/>
    </source>
</evidence>
<dbReference type="AlphaFoldDB" id="A0A818BVY4"/>
<dbReference type="InterPro" id="IPR008928">
    <property type="entry name" value="6-hairpin_glycosidase_sf"/>
</dbReference>
<dbReference type="PROSITE" id="PS00928">
    <property type="entry name" value="TREHALASE_2"/>
    <property type="match status" value="1"/>
</dbReference>
<reference evidence="9" key="1">
    <citation type="submission" date="2021-02" db="EMBL/GenBank/DDBJ databases">
        <authorList>
            <person name="Nowell W R."/>
        </authorList>
    </citation>
    <scope>NUCLEOTIDE SEQUENCE</scope>
</reference>
<dbReference type="EC" id="3.2.1.28" evidence="3 7"/>
<gene>
    <name evidence="9" type="ORF">FME351_LOCUS10809</name>
    <name evidence="10" type="ORF">TSG867_LOCUS7790</name>
</gene>
<dbReference type="GO" id="GO:0004555">
    <property type="term" value="F:alpha,alpha-trehalase activity"/>
    <property type="evidence" value="ECO:0007669"/>
    <property type="project" value="UniProtKB-EC"/>
</dbReference>
<evidence type="ECO:0000256" key="4">
    <source>
        <dbReference type="ARBA" id="ARBA00019905"/>
    </source>
</evidence>
<dbReference type="Proteomes" id="UP000663862">
    <property type="component" value="Unassembled WGS sequence"/>
</dbReference>
<dbReference type="EMBL" id="CAJOBQ010000311">
    <property type="protein sequence ID" value="CAF4324552.1"/>
    <property type="molecule type" value="Genomic_DNA"/>
</dbReference>
<sequence>MKTLHLVVFHLIILSTISQSPDQLYDELFEAVQIQRLFSDSKTFCDAVPRTLGSNQILDLYRKEYNNPTFNLTSFIFNNFIIPNTTSIVHEKWTIEQHCHRLWPLLTRTTNHENFSSFIDVPYQFVIPGGRFREFYYWDTYFTMLGLIRSKEVQLIDNMLENFAYLIRTLGHIPNGNRYYYEGRSQPPFFSLMTELASKTDKYKDELEKEYQFWMDKRSIKLDDGSILNRYYDDLNARPRPEAYIEDIEIAHKKNNTDVYVHLRAAAESGWDFSSRWMEDEKDLSTIITTNILPVDLNCLLYHLELALNKKLQAENRRRAIHKYMWSDDLQFFTDYNFIRKKPTNRLTLAALYPLWLDIATKNQAQNVARQVESLFLRDGGVVTTISNQSTQQWDNPNGWAPLQYITYRALLKTPGYESLGETIRRRWMALNEKVFQDTGKMMEKYDVVNINQSAGGGEYKTQDGFGWTNGVYLEMLYDQQPISNTVLYRKTIFQISSLIFFIFISR</sequence>
<dbReference type="InterPro" id="IPR012341">
    <property type="entry name" value="6hp_glycosidase-like_sf"/>
</dbReference>
<dbReference type="Pfam" id="PF01204">
    <property type="entry name" value="Trehalase"/>
    <property type="match status" value="1"/>
</dbReference>
<comment type="similarity">
    <text evidence="2 7">Belongs to the glycosyl hydrolase 37 family.</text>
</comment>
<evidence type="ECO:0000256" key="6">
    <source>
        <dbReference type="ARBA" id="ARBA00023295"/>
    </source>
</evidence>
<dbReference type="EMBL" id="CAJNYU010001196">
    <property type="protein sequence ID" value="CAF3419897.1"/>
    <property type="molecule type" value="Genomic_DNA"/>
</dbReference>
<dbReference type="InterPro" id="IPR018232">
    <property type="entry name" value="Glyco_hydro_37_CS"/>
</dbReference>
<dbReference type="InterPro" id="IPR001661">
    <property type="entry name" value="Glyco_hydro_37"/>
</dbReference>
<organism evidence="9 11">
    <name type="scientific">Rotaria socialis</name>
    <dbReference type="NCBI Taxonomy" id="392032"/>
    <lineage>
        <taxon>Eukaryota</taxon>
        <taxon>Metazoa</taxon>
        <taxon>Spiralia</taxon>
        <taxon>Gnathifera</taxon>
        <taxon>Rotifera</taxon>
        <taxon>Eurotatoria</taxon>
        <taxon>Bdelloidea</taxon>
        <taxon>Philodinida</taxon>
        <taxon>Philodinidae</taxon>
        <taxon>Rotaria</taxon>
    </lineage>
</organism>
<keyword evidence="6 7" id="KW-0326">Glycosidase</keyword>
<accession>A0A818BVY4</accession>
<evidence type="ECO:0000313" key="11">
    <source>
        <dbReference type="Proteomes" id="UP000663869"/>
    </source>
</evidence>
<evidence type="ECO:0000256" key="2">
    <source>
        <dbReference type="ARBA" id="ARBA00005615"/>
    </source>
</evidence>
<evidence type="ECO:0000256" key="8">
    <source>
        <dbReference type="SAM" id="SignalP"/>
    </source>
</evidence>
<evidence type="ECO:0000256" key="1">
    <source>
        <dbReference type="ARBA" id="ARBA00001576"/>
    </source>
</evidence>
<proteinExistence type="inferred from homology"/>
<dbReference type="PANTHER" id="PTHR23403">
    <property type="entry name" value="TREHALASE"/>
    <property type="match status" value="1"/>
</dbReference>
<comment type="caution">
    <text evidence="9">The sequence shown here is derived from an EMBL/GenBank/DDBJ whole genome shotgun (WGS) entry which is preliminary data.</text>
</comment>
<evidence type="ECO:0000256" key="3">
    <source>
        <dbReference type="ARBA" id="ARBA00012757"/>
    </source>
</evidence>
<dbReference type="PROSITE" id="PS00927">
    <property type="entry name" value="TREHALASE_1"/>
    <property type="match status" value="1"/>
</dbReference>
<evidence type="ECO:0000256" key="5">
    <source>
        <dbReference type="ARBA" id="ARBA00022801"/>
    </source>
</evidence>
<keyword evidence="5 7" id="KW-0378">Hydrolase</keyword>
<dbReference type="SUPFAM" id="SSF48208">
    <property type="entry name" value="Six-hairpin glycosidases"/>
    <property type="match status" value="1"/>
</dbReference>
<dbReference type="GO" id="GO:0005993">
    <property type="term" value="P:trehalose catabolic process"/>
    <property type="evidence" value="ECO:0007669"/>
    <property type="project" value="TreeGrafter"/>
</dbReference>
<keyword evidence="8" id="KW-0732">Signal</keyword>
<dbReference type="Gene3D" id="1.50.10.10">
    <property type="match status" value="1"/>
</dbReference>
<dbReference type="PRINTS" id="PR00744">
    <property type="entry name" value="GLHYDRLASE37"/>
</dbReference>
<dbReference type="Proteomes" id="UP000663869">
    <property type="component" value="Unassembled WGS sequence"/>
</dbReference>
<feature type="chain" id="PRO_5035614223" description="Trehalase" evidence="8">
    <location>
        <begin position="19"/>
        <end position="507"/>
    </location>
</feature>
<evidence type="ECO:0000313" key="10">
    <source>
        <dbReference type="EMBL" id="CAF4324552.1"/>
    </source>
</evidence>
<feature type="signal peptide" evidence="8">
    <location>
        <begin position="1"/>
        <end position="18"/>
    </location>
</feature>
<name>A0A818BVY4_9BILA</name>
<dbReference type="PANTHER" id="PTHR23403:SF1">
    <property type="entry name" value="TREHALASE"/>
    <property type="match status" value="1"/>
</dbReference>